<gene>
    <name evidence="3" type="ORF">SS37A_06440</name>
</gene>
<keyword evidence="4" id="KW-1185">Reference proteome</keyword>
<evidence type="ECO:0000256" key="1">
    <source>
        <dbReference type="SAM" id="MobiDB-lite"/>
    </source>
</evidence>
<keyword evidence="2" id="KW-0812">Transmembrane</keyword>
<evidence type="ECO:0000313" key="4">
    <source>
        <dbReference type="Proteomes" id="UP001317629"/>
    </source>
</evidence>
<dbReference type="EMBL" id="AP027142">
    <property type="protein sequence ID" value="BDV33115.1"/>
    <property type="molecule type" value="Genomic_DNA"/>
</dbReference>
<keyword evidence="2" id="KW-1133">Transmembrane helix</keyword>
<evidence type="ECO:0000313" key="3">
    <source>
        <dbReference type="EMBL" id="BDV33115.1"/>
    </source>
</evidence>
<keyword evidence="2" id="KW-0472">Membrane</keyword>
<feature type="transmembrane region" description="Helical" evidence="2">
    <location>
        <begin position="315"/>
        <end position="341"/>
    </location>
</feature>
<sequence length="344" mass="38520">MTAIFEIDDATGRVVDLYVSSSILAEPKDSQAPKSKKRGATEKVSESENDAPNIRFANDASFGSDFKEFIKHNSLRVDEFQIEPYEMNFSGQKNSLSGTEIYMTSKGINSDEISNTLWKAFDIQLDNAQPPKAEDNLEEFLREGKTFKHGTLRLANGFHNHPNLNVYFAAYAQSHVVQDQFLAIPFLRIAEQSIRGLMIRFSPTEMDIPYKKAKEFIFLCDSKLIFEDSIPNVSECTTYALAYIGPALRHIYYWSRISNPPVGPIMVSVFASTGLFLAMLFYASLALYVLSAVTLRTTWILGVGRGWFDLEKNPFAVSAGIIIVTVLPMGLILGQVVSMILEPH</sequence>
<proteinExistence type="predicted"/>
<accession>A0ABM8E5L8</accession>
<organism evidence="3 4">
    <name type="scientific">Methylocystis iwaonis</name>
    <dbReference type="NCBI Taxonomy" id="2885079"/>
    <lineage>
        <taxon>Bacteria</taxon>
        <taxon>Pseudomonadati</taxon>
        <taxon>Pseudomonadota</taxon>
        <taxon>Alphaproteobacteria</taxon>
        <taxon>Hyphomicrobiales</taxon>
        <taxon>Methylocystaceae</taxon>
        <taxon>Methylocystis</taxon>
    </lineage>
</organism>
<reference evidence="3 4" key="1">
    <citation type="journal article" date="2023" name="Int. J. Syst. Evol. Microbiol.">
        <title>Methylocystis iwaonis sp. nov., a type II methane-oxidizing bacterium from surface soil of a rice paddy field in Japan, and emended description of the genus Methylocystis (ex Whittenbury et al. 1970) Bowman et al. 1993.</title>
        <authorList>
            <person name="Kaise H."/>
            <person name="Sawadogo J.B."/>
            <person name="Alam M.S."/>
            <person name="Ueno C."/>
            <person name="Dianou D."/>
            <person name="Shinjo R."/>
            <person name="Asakawa S."/>
        </authorList>
    </citation>
    <scope>NUCLEOTIDE SEQUENCE [LARGE SCALE GENOMIC DNA]</scope>
    <source>
        <strain evidence="3 4">SS37A-Re</strain>
    </source>
</reference>
<evidence type="ECO:0000256" key="2">
    <source>
        <dbReference type="SAM" id="Phobius"/>
    </source>
</evidence>
<name>A0ABM8E5L8_9HYPH</name>
<protein>
    <submittedName>
        <fullName evidence="3">Uncharacterized protein</fullName>
    </submittedName>
</protein>
<feature type="region of interest" description="Disordered" evidence="1">
    <location>
        <begin position="28"/>
        <end position="54"/>
    </location>
</feature>
<dbReference type="Proteomes" id="UP001317629">
    <property type="component" value="Chromosome"/>
</dbReference>
<feature type="transmembrane region" description="Helical" evidence="2">
    <location>
        <begin position="265"/>
        <end position="295"/>
    </location>
</feature>